<gene>
    <name evidence="1" type="ORF">LCGC14_1554080</name>
</gene>
<name>A0A0F9LQ65_9ZZZZ</name>
<protein>
    <submittedName>
        <fullName evidence="1">Uncharacterized protein</fullName>
    </submittedName>
</protein>
<dbReference type="EMBL" id="LAZR01011920">
    <property type="protein sequence ID" value="KKM53670.1"/>
    <property type="molecule type" value="Genomic_DNA"/>
</dbReference>
<organism evidence="1">
    <name type="scientific">marine sediment metagenome</name>
    <dbReference type="NCBI Taxonomy" id="412755"/>
    <lineage>
        <taxon>unclassified sequences</taxon>
        <taxon>metagenomes</taxon>
        <taxon>ecological metagenomes</taxon>
    </lineage>
</organism>
<dbReference type="AlphaFoldDB" id="A0A0F9LQ65"/>
<feature type="non-terminal residue" evidence="1">
    <location>
        <position position="108"/>
    </location>
</feature>
<accession>A0A0F9LQ65</accession>
<reference evidence="1" key="1">
    <citation type="journal article" date="2015" name="Nature">
        <title>Complex archaea that bridge the gap between prokaryotes and eukaryotes.</title>
        <authorList>
            <person name="Spang A."/>
            <person name="Saw J.H."/>
            <person name="Jorgensen S.L."/>
            <person name="Zaremba-Niedzwiedzka K."/>
            <person name="Martijn J."/>
            <person name="Lind A.E."/>
            <person name="van Eijk R."/>
            <person name="Schleper C."/>
            <person name="Guy L."/>
            <person name="Ettema T.J."/>
        </authorList>
    </citation>
    <scope>NUCLEOTIDE SEQUENCE</scope>
</reference>
<evidence type="ECO:0000313" key="1">
    <source>
        <dbReference type="EMBL" id="KKM53670.1"/>
    </source>
</evidence>
<proteinExistence type="predicted"/>
<comment type="caution">
    <text evidence="1">The sequence shown here is derived from an EMBL/GenBank/DDBJ whole genome shotgun (WGS) entry which is preliminary data.</text>
</comment>
<sequence>MVREEIVITARFIDKMTGGLRTVRNTVNQFGQTTRTVTKQFRQLEDGTRQLTKQTTKANKVVQSARVAHGSFSDVMGMNLTQWRQYNALGGKFKTIGGATANKFRLMT</sequence>